<accession>A0A285H0R2</accession>
<organism evidence="2 3">
    <name type="scientific">Paractinoplanes atraurantiacus</name>
    <dbReference type="NCBI Taxonomy" id="1036182"/>
    <lineage>
        <taxon>Bacteria</taxon>
        <taxon>Bacillati</taxon>
        <taxon>Actinomycetota</taxon>
        <taxon>Actinomycetes</taxon>
        <taxon>Micromonosporales</taxon>
        <taxon>Micromonosporaceae</taxon>
        <taxon>Paractinoplanes</taxon>
    </lineage>
</organism>
<dbReference type="InterPro" id="IPR000073">
    <property type="entry name" value="AB_hydrolase_1"/>
</dbReference>
<sequence length="265" mass="28385">MRISGAYSHIRRRGGYSHTVIFHRRWTLARGLRIHDVAAEEASGVPVVLVHGLAVSHRYLMPTARALAARHPVVVPDLPGFGLSDKPSGAYDVGEHADHLAAWLDARTMGPVCLVGHSFGAEVAARLAVHRPDVVAGVVLASPTTDPRARTRRGLIGRWLLDTLVEAPWQAPILARDVADAKPWRVLATVGHSVRNEVEKDLLRLPVPPLVLGGSLDSVAPLTWRTAVAEMTAGTSVTIPGAAHNALTTSPHRAATAITTYLSHL</sequence>
<dbReference type="PANTHER" id="PTHR46438">
    <property type="entry name" value="ALPHA/BETA-HYDROLASES SUPERFAMILY PROTEIN"/>
    <property type="match status" value="1"/>
</dbReference>
<dbReference type="Pfam" id="PF12697">
    <property type="entry name" value="Abhydrolase_6"/>
    <property type="match status" value="1"/>
</dbReference>
<dbReference type="Gene3D" id="3.40.50.1820">
    <property type="entry name" value="alpha/beta hydrolase"/>
    <property type="match status" value="1"/>
</dbReference>
<feature type="domain" description="AB hydrolase-1" evidence="1">
    <location>
        <begin position="47"/>
        <end position="255"/>
    </location>
</feature>
<dbReference type="InterPro" id="IPR029058">
    <property type="entry name" value="AB_hydrolase_fold"/>
</dbReference>
<dbReference type="EMBL" id="OBDY01000003">
    <property type="protein sequence ID" value="SNY29409.1"/>
    <property type="molecule type" value="Genomic_DNA"/>
</dbReference>
<protein>
    <submittedName>
        <fullName evidence="2">Pimeloyl-ACP methyl ester carboxylesterase</fullName>
    </submittedName>
</protein>
<gene>
    <name evidence="2" type="ORF">SAMN05421748_103245</name>
</gene>
<name>A0A285H0R2_9ACTN</name>
<dbReference type="PANTHER" id="PTHR46438:SF11">
    <property type="entry name" value="LIPASE-RELATED"/>
    <property type="match status" value="1"/>
</dbReference>
<evidence type="ECO:0000313" key="2">
    <source>
        <dbReference type="EMBL" id="SNY29409.1"/>
    </source>
</evidence>
<proteinExistence type="predicted"/>
<reference evidence="2 3" key="1">
    <citation type="submission" date="2017-09" db="EMBL/GenBank/DDBJ databases">
        <authorList>
            <person name="Ehlers B."/>
            <person name="Leendertz F.H."/>
        </authorList>
    </citation>
    <scope>NUCLEOTIDE SEQUENCE [LARGE SCALE GENOMIC DNA]</scope>
    <source>
        <strain evidence="2 3">CGMCC 4.6857</strain>
    </source>
</reference>
<dbReference type="SUPFAM" id="SSF53474">
    <property type="entry name" value="alpha/beta-Hydrolases"/>
    <property type="match status" value="1"/>
</dbReference>
<dbReference type="AlphaFoldDB" id="A0A285H0R2"/>
<keyword evidence="3" id="KW-1185">Reference proteome</keyword>
<evidence type="ECO:0000313" key="3">
    <source>
        <dbReference type="Proteomes" id="UP000219612"/>
    </source>
</evidence>
<dbReference type="PRINTS" id="PR00111">
    <property type="entry name" value="ABHYDROLASE"/>
</dbReference>
<dbReference type="GO" id="GO:0003824">
    <property type="term" value="F:catalytic activity"/>
    <property type="evidence" value="ECO:0007669"/>
    <property type="project" value="UniProtKB-ARBA"/>
</dbReference>
<dbReference type="Proteomes" id="UP000219612">
    <property type="component" value="Unassembled WGS sequence"/>
</dbReference>
<evidence type="ECO:0000259" key="1">
    <source>
        <dbReference type="Pfam" id="PF12697"/>
    </source>
</evidence>